<dbReference type="GO" id="GO:1990432">
    <property type="term" value="P:siRNA 3'-end processing"/>
    <property type="evidence" value="ECO:0007669"/>
    <property type="project" value="TreeGrafter"/>
</dbReference>
<comment type="similarity">
    <text evidence="1">Belongs to the CAF1 family.</text>
</comment>
<keyword evidence="4" id="KW-1185">Reference proteome</keyword>
<dbReference type="Gene3D" id="3.30.420.10">
    <property type="entry name" value="Ribonuclease H-like superfamily/Ribonuclease H"/>
    <property type="match status" value="2"/>
</dbReference>
<evidence type="ECO:0000256" key="1">
    <source>
        <dbReference type="ARBA" id="ARBA00008372"/>
    </source>
</evidence>
<evidence type="ECO:0000313" key="3">
    <source>
        <dbReference type="EMBL" id="KAG9237194.1"/>
    </source>
</evidence>
<name>A0A9P8C7X8_9HELO</name>
<dbReference type="GO" id="GO:0005634">
    <property type="term" value="C:nucleus"/>
    <property type="evidence" value="ECO:0007669"/>
    <property type="project" value="TreeGrafter"/>
</dbReference>
<dbReference type="GO" id="GO:1990431">
    <property type="term" value="P:priRNA 3'-end processing"/>
    <property type="evidence" value="ECO:0007669"/>
    <property type="project" value="TreeGrafter"/>
</dbReference>
<dbReference type="PANTHER" id="PTHR15092">
    <property type="entry name" value="POLY A -SPECIFIC RIBONUCLEASE/TARGET OF EGR1, MEMBER 1"/>
    <property type="match status" value="1"/>
</dbReference>
<dbReference type="OrthoDB" id="1432093at2759"/>
<dbReference type="InterPro" id="IPR036397">
    <property type="entry name" value="RNaseH_sf"/>
</dbReference>
<gene>
    <name evidence="3" type="ORF">BJ875DRAFT_172636</name>
</gene>
<dbReference type="InterPro" id="IPR051181">
    <property type="entry name" value="CAF1_poly(A)_ribonucleases"/>
</dbReference>
<proteinExistence type="inferred from homology"/>
<dbReference type="GO" id="GO:0000175">
    <property type="term" value="F:3'-5'-RNA exonuclease activity"/>
    <property type="evidence" value="ECO:0007669"/>
    <property type="project" value="TreeGrafter"/>
</dbReference>
<accession>A0A9P8C7X8</accession>
<comment type="caution">
    <text evidence="3">The sequence shown here is derived from an EMBL/GenBank/DDBJ whole genome shotgun (WGS) entry which is preliminary data.</text>
</comment>
<organism evidence="3 4">
    <name type="scientific">Amylocarpus encephaloides</name>
    <dbReference type="NCBI Taxonomy" id="45428"/>
    <lineage>
        <taxon>Eukaryota</taxon>
        <taxon>Fungi</taxon>
        <taxon>Dikarya</taxon>
        <taxon>Ascomycota</taxon>
        <taxon>Pezizomycotina</taxon>
        <taxon>Leotiomycetes</taxon>
        <taxon>Helotiales</taxon>
        <taxon>Helotiales incertae sedis</taxon>
        <taxon>Amylocarpus</taxon>
    </lineage>
</organism>
<dbReference type="GO" id="GO:0000289">
    <property type="term" value="P:nuclear-transcribed mRNA poly(A) tail shortening"/>
    <property type="evidence" value="ECO:0007669"/>
    <property type="project" value="TreeGrafter"/>
</dbReference>
<dbReference type="AlphaFoldDB" id="A0A9P8C7X8"/>
<dbReference type="PANTHER" id="PTHR15092:SF22">
    <property type="entry name" value="POLY(A)-SPECIFIC RIBONUCLEASE PNLDC1"/>
    <property type="match status" value="1"/>
</dbReference>
<feature type="compositionally biased region" description="Low complexity" evidence="2">
    <location>
        <begin position="441"/>
        <end position="456"/>
    </location>
</feature>
<evidence type="ECO:0000313" key="4">
    <source>
        <dbReference type="Proteomes" id="UP000824998"/>
    </source>
</evidence>
<sequence length="543" mass="61865">MDIDEAHFRKHLLSILHNIANASFVTIDLEMSGITTKPQNGQHRFGKPSLQHVYEDMRDAAATYQIVQVGITCVEEDHEREFYRARPYNFNLSPLQAFGTDIKLDRDFCFASSACDFLVRNHFDFGRLFTSGVTYLSKDEERKLREEYKERTTRGSTIPDIPVAVTDHEVLQFYRKARRTITEWVESPKPTVNYVNIGSAIEQLSGYERRLVHQLVRKEFPKLRAFAKNGSQFMQITHLDERREAAFQRRKDEQFETNLAKQIGLRWIFEALSGGDLSRIDPGWFYSESQDDTPSRSYDAITKELREVTLKLKTKDHVIVGHNLFTDLGFIKSTFFDVVPIKVEHFQEDISELFPTIFDTKYLATHGPESSNIKSGLWELLEPLKTIHTPMILLDEKHSSYGSIAGRQHEAGYDSWMTAELFVKLSAKLYKERKENLGPESSNSSSTSLDALNDDTGGVSLNTTDTNGDNLIEFADNLPANNHHAQELNCFADLALLDVEEGSKEKTPLFIPSFKSKFWDAYANKLRVAGAEGSLCDLAAGFI</sequence>
<feature type="region of interest" description="Disordered" evidence="2">
    <location>
        <begin position="435"/>
        <end position="458"/>
    </location>
</feature>
<dbReference type="Pfam" id="PF04857">
    <property type="entry name" value="CAF1"/>
    <property type="match status" value="1"/>
</dbReference>
<protein>
    <submittedName>
        <fullName evidence="3">Ribonuclease H-like domain-containing protein</fullName>
    </submittedName>
</protein>
<dbReference type="EMBL" id="MU251391">
    <property type="protein sequence ID" value="KAG9237194.1"/>
    <property type="molecule type" value="Genomic_DNA"/>
</dbReference>
<dbReference type="Proteomes" id="UP000824998">
    <property type="component" value="Unassembled WGS sequence"/>
</dbReference>
<dbReference type="InterPro" id="IPR006941">
    <property type="entry name" value="RNase_CAF1"/>
</dbReference>
<evidence type="ECO:0000256" key="2">
    <source>
        <dbReference type="SAM" id="MobiDB-lite"/>
    </source>
</evidence>
<dbReference type="GO" id="GO:0003723">
    <property type="term" value="F:RNA binding"/>
    <property type="evidence" value="ECO:0007669"/>
    <property type="project" value="TreeGrafter"/>
</dbReference>
<dbReference type="InterPro" id="IPR012337">
    <property type="entry name" value="RNaseH-like_sf"/>
</dbReference>
<reference evidence="3" key="1">
    <citation type="journal article" date="2021" name="IMA Fungus">
        <title>Genomic characterization of three marine fungi, including Emericellopsis atlantica sp. nov. with signatures of a generalist lifestyle and marine biomass degradation.</title>
        <authorList>
            <person name="Hagestad O.C."/>
            <person name="Hou L."/>
            <person name="Andersen J.H."/>
            <person name="Hansen E.H."/>
            <person name="Altermark B."/>
            <person name="Li C."/>
            <person name="Kuhnert E."/>
            <person name="Cox R.J."/>
            <person name="Crous P.W."/>
            <person name="Spatafora J.W."/>
            <person name="Lail K."/>
            <person name="Amirebrahimi M."/>
            <person name="Lipzen A."/>
            <person name="Pangilinan J."/>
            <person name="Andreopoulos W."/>
            <person name="Hayes R.D."/>
            <person name="Ng V."/>
            <person name="Grigoriev I.V."/>
            <person name="Jackson S.A."/>
            <person name="Sutton T.D.S."/>
            <person name="Dobson A.D.W."/>
            <person name="Rama T."/>
        </authorList>
    </citation>
    <scope>NUCLEOTIDE SEQUENCE</scope>
    <source>
        <strain evidence="3">TRa018bII</strain>
    </source>
</reference>
<dbReference type="SUPFAM" id="SSF53098">
    <property type="entry name" value="Ribonuclease H-like"/>
    <property type="match status" value="1"/>
</dbReference>